<evidence type="ECO:0000256" key="4">
    <source>
        <dbReference type="ARBA" id="ARBA00022475"/>
    </source>
</evidence>
<keyword evidence="10" id="KW-0967">Endosome</keyword>
<evidence type="ECO:0000256" key="5">
    <source>
        <dbReference type="ARBA" id="ARBA00022536"/>
    </source>
</evidence>
<keyword evidence="12" id="KW-0653">Protein transport</keyword>
<evidence type="ECO:0000313" key="22">
    <source>
        <dbReference type="FlyBase" id="FBgn0259140"/>
    </source>
</evidence>
<dbReference type="PROSITE" id="PS50026">
    <property type="entry name" value="EGF_3"/>
    <property type="match status" value="7"/>
</dbReference>
<gene>
    <name evidence="21 22" type="primary">Cubn2</name>
    <name evidence="21" type="synonym">CG32092</name>
    <name evidence="21" type="synonym">CG32094</name>
    <name evidence="21" type="synonym">CG5956</name>
    <name evidence="21" type="synonym">CT18701</name>
    <name evidence="21" type="synonym">Cubn-2</name>
    <name evidence="21" type="synonym">Dmel\CG42255</name>
    <name evidence="21 22" type="ORF">CG42255</name>
    <name evidence="21" type="ORF">Dmel_CG42255</name>
</gene>
<evidence type="ECO:0000256" key="9">
    <source>
        <dbReference type="ARBA" id="ARBA00022737"/>
    </source>
</evidence>
<evidence type="ECO:0000256" key="17">
    <source>
        <dbReference type="PROSITE-ProRule" id="PRU00076"/>
    </source>
</evidence>
<dbReference type="GO" id="GO:0038024">
    <property type="term" value="F:cargo receptor activity"/>
    <property type="evidence" value="ECO:0000314"/>
    <property type="project" value="FlyBase"/>
</dbReference>
<feature type="domain" description="EGF-like" evidence="20">
    <location>
        <begin position="423"/>
        <end position="459"/>
    </location>
</feature>
<dbReference type="PROSITE" id="PS01186">
    <property type="entry name" value="EGF_2"/>
    <property type="match status" value="4"/>
</dbReference>
<reference evidence="21 23" key="1">
    <citation type="journal article" date="2000" name="Science">
        <title>The genome sequence of Drosophila melanogaster.</title>
        <authorList>
            <person name="Adams M.D."/>
            <person name="Celniker S.E."/>
            <person name="Holt R.A."/>
            <person name="Evans C.A."/>
            <person name="Gocayne J.D."/>
            <person name="Amanatides P.G."/>
            <person name="Scherer S.E."/>
            <person name="Li P.W."/>
            <person name="Hoskins R.A."/>
            <person name="Galle R.F."/>
            <person name="George R.A."/>
            <person name="Lewis S.E."/>
            <person name="Richards S."/>
            <person name="Ashburner M."/>
            <person name="Henderson S.N."/>
            <person name="Sutton G.G."/>
            <person name="Wortman J.R."/>
            <person name="Yandell M.D."/>
            <person name="Zhang Q."/>
            <person name="Chen L.X."/>
            <person name="Brandon R.C."/>
            <person name="Rogers Y.H."/>
            <person name="Blazej R.G."/>
            <person name="Champe M."/>
            <person name="Pfeiffer B.D."/>
            <person name="Wan K.H."/>
            <person name="Doyle C."/>
            <person name="Baxter E.G."/>
            <person name="Helt G."/>
            <person name="Nelson C.R."/>
            <person name="Gabor G.L."/>
            <person name="Abril J.F."/>
            <person name="Agbayani A."/>
            <person name="An H.J."/>
            <person name="Andrews-Pfannkoch C."/>
            <person name="Baldwin D."/>
            <person name="Ballew R.M."/>
            <person name="Basu A."/>
            <person name="Baxendale J."/>
            <person name="Bayraktaroglu L."/>
            <person name="Beasley E.M."/>
            <person name="Beeson K.Y."/>
            <person name="Benos P.V."/>
            <person name="Berman B.P."/>
            <person name="Bhandari D."/>
            <person name="Bolshakov S."/>
            <person name="Borkova D."/>
            <person name="Botchan M.R."/>
            <person name="Bouck J."/>
            <person name="Brokstein P."/>
            <person name="Brottier P."/>
            <person name="Burtis K.C."/>
            <person name="Busam D.A."/>
            <person name="Butler H."/>
            <person name="Cadieu E."/>
            <person name="Center A."/>
            <person name="Chandra I."/>
            <person name="Cherry J.M."/>
            <person name="Cawley S."/>
            <person name="Dahlke C."/>
            <person name="Davenport L.B."/>
            <person name="Davies P."/>
            <person name="de Pablos B."/>
            <person name="Delcher A."/>
            <person name="Deng Z."/>
            <person name="Mays A.D."/>
            <person name="Dew I."/>
            <person name="Dietz S.M."/>
            <person name="Dodson K."/>
            <person name="Doup L.E."/>
            <person name="Downes M."/>
            <person name="Dugan-Rocha S."/>
            <person name="Dunkov B.C."/>
            <person name="Dunn P."/>
            <person name="Durbin K.J."/>
            <person name="Evangelista C.C."/>
            <person name="Ferraz C."/>
            <person name="Ferriera S."/>
            <person name="Fleischmann W."/>
            <person name="Fosler C."/>
            <person name="Gabrielian A.E."/>
            <person name="Garg N.S."/>
            <person name="Gelbart W.M."/>
            <person name="Glasser K."/>
            <person name="Glodek A."/>
            <person name="Gong F."/>
            <person name="Gorrell J.H."/>
            <person name="Gu Z."/>
            <person name="Guan P."/>
            <person name="Harris M."/>
            <person name="Harris N.L."/>
            <person name="Harvey D."/>
            <person name="Heiman T.J."/>
            <person name="Hernandez J.R."/>
            <person name="Houck J."/>
            <person name="Hostin D."/>
            <person name="Houston K.A."/>
            <person name="Howland T.J."/>
            <person name="Wei M.H."/>
            <person name="Ibegwam C."/>
            <person name="Jalali M."/>
            <person name="Kalush F."/>
            <person name="Karpen G.H."/>
            <person name="Ke Z."/>
            <person name="Kennison J.A."/>
            <person name="Ketchum K.A."/>
            <person name="Kimmel B.E."/>
            <person name="Kodira C.D."/>
            <person name="Kraft C."/>
            <person name="Kravitz S."/>
            <person name="Kulp D."/>
            <person name="Lai Z."/>
            <person name="Lasko P."/>
            <person name="Lei Y."/>
            <person name="Levitsky A.A."/>
            <person name="Li J."/>
            <person name="Li Z."/>
            <person name="Liang Y."/>
            <person name="Lin X."/>
            <person name="Liu X."/>
            <person name="Mattei B."/>
            <person name="McIntosh T.C."/>
            <person name="McLeod M.P."/>
            <person name="McPherson D."/>
            <person name="Merkulov G."/>
            <person name="Milshina N.V."/>
            <person name="Mobarry C."/>
            <person name="Morris J."/>
            <person name="Moshrefi A."/>
            <person name="Mount S.M."/>
            <person name="Moy M."/>
            <person name="Murphy B."/>
            <person name="Murphy L."/>
            <person name="Muzny D.M."/>
            <person name="Nelson D.L."/>
            <person name="Nelson D.R."/>
            <person name="Nelson K.A."/>
            <person name="Nixon K."/>
            <person name="Nusskern D.R."/>
            <person name="Pacleb J.M."/>
            <person name="Palazzolo M."/>
            <person name="Pittman G.S."/>
            <person name="Pan S."/>
            <person name="Pollard J."/>
            <person name="Puri V."/>
            <person name="Reese M.G."/>
            <person name="Reinert K."/>
            <person name="Remington K."/>
            <person name="Saunders R.D."/>
            <person name="Scheeler F."/>
            <person name="Shen H."/>
            <person name="Shue B.C."/>
            <person name="Siden-Kiamos I."/>
            <person name="Simpson M."/>
            <person name="Skupski M.P."/>
            <person name="Smith T."/>
            <person name="Spier E."/>
            <person name="Spradling A.C."/>
            <person name="Stapleton M."/>
            <person name="Strong R."/>
            <person name="Sun E."/>
            <person name="Svirskas R."/>
            <person name="Tector C."/>
            <person name="Turner R."/>
            <person name="Venter E."/>
            <person name="Wang A.H."/>
            <person name="Wang X."/>
            <person name="Wang Z.Y."/>
            <person name="Wassarman D.A."/>
            <person name="Weinstock G.M."/>
            <person name="Weissenbach J."/>
            <person name="Williams S.M."/>
            <person name="WoodageT"/>
            <person name="Worley K.C."/>
            <person name="Wu D."/>
            <person name="Yang S."/>
            <person name="Yao Q.A."/>
            <person name="Ye J."/>
            <person name="Yeh R.F."/>
            <person name="Zaveri J.S."/>
            <person name="Zhan M."/>
            <person name="Zhang G."/>
            <person name="Zhao Q."/>
            <person name="Zheng L."/>
            <person name="Zheng X.H."/>
            <person name="Zhong F.N."/>
            <person name="Zhong W."/>
            <person name="Zhou X."/>
            <person name="Zhu S."/>
            <person name="Zhu X."/>
            <person name="Smith H.O."/>
            <person name="Gibbs R.A."/>
            <person name="Myers E.W."/>
            <person name="Rubin G.M."/>
            <person name="Venter J.C."/>
        </authorList>
    </citation>
    <scope>NUCLEOTIDE SEQUENCE [LARGE SCALE GENOMIC DNA]</scope>
    <source>
        <strain evidence="23">Berkeley</strain>
    </source>
</reference>
<feature type="domain" description="EGF-like" evidence="20">
    <location>
        <begin position="192"/>
        <end position="234"/>
    </location>
</feature>
<dbReference type="GO" id="GO:0043235">
    <property type="term" value="C:receptor complex"/>
    <property type="evidence" value="ECO:0000353"/>
    <property type="project" value="FlyBase"/>
</dbReference>
<dbReference type="PROSITE" id="PS00010">
    <property type="entry name" value="ASX_HYDROXYL"/>
    <property type="match status" value="2"/>
</dbReference>
<dbReference type="PANTHER" id="PTHR46908">
    <property type="entry name" value="CUBILIN-LIKE PROTEIN"/>
    <property type="match status" value="1"/>
</dbReference>
<dbReference type="KEGG" id="dme:Dmel_CG42255"/>
<keyword evidence="8 18" id="KW-0732">Signal</keyword>
<dbReference type="EMBL" id="AE014296">
    <property type="protein sequence ID" value="AAF50006.4"/>
    <property type="molecule type" value="Genomic_DNA"/>
</dbReference>
<evidence type="ECO:0000256" key="18">
    <source>
        <dbReference type="SAM" id="SignalP"/>
    </source>
</evidence>
<dbReference type="CDD" id="cd00054">
    <property type="entry name" value="EGF_CA"/>
    <property type="match status" value="6"/>
</dbReference>
<dbReference type="SUPFAM" id="SSF49854">
    <property type="entry name" value="Spermadhesin, CUB domain"/>
    <property type="match status" value="22"/>
</dbReference>
<feature type="disulfide bond" evidence="17">
    <location>
        <begin position="449"/>
        <end position="458"/>
    </location>
</feature>
<feature type="disulfide bond" evidence="17">
    <location>
        <begin position="487"/>
        <end position="496"/>
    </location>
</feature>
<evidence type="ECO:0000256" key="13">
    <source>
        <dbReference type="ARBA" id="ARBA00023136"/>
    </source>
</evidence>
<feature type="domain" description="EGF-like" evidence="20">
    <location>
        <begin position="460"/>
        <end position="497"/>
    </location>
</feature>
<comment type="caution">
    <text evidence="17">Lacks conserved residue(s) required for the propagation of feature annotation.</text>
</comment>
<dbReference type="Pfam" id="PF00008">
    <property type="entry name" value="EGF"/>
    <property type="match status" value="4"/>
</dbReference>
<reference evidence="21 23" key="5">
    <citation type="journal article" date="2002" name="Genome Biol.">
        <title>Heterochromatic sequences in a Drosophila whole-genome shotgun assembly.</title>
        <authorList>
            <person name="Hoskins R.A."/>
            <person name="Smith C.D."/>
            <person name="Carlson J.W."/>
            <person name="Carvalho A.B."/>
            <person name="Halpern A."/>
            <person name="Kaminker J.S."/>
            <person name="Kennedy C."/>
            <person name="Mungall C.J."/>
            <person name="Sullivan B.A."/>
            <person name="Sutton G.G."/>
            <person name="Yasuhara J.C."/>
            <person name="Wakimoto B.T."/>
            <person name="Myers E.W."/>
            <person name="Celniker S.E."/>
            <person name="Rubin G.M."/>
            <person name="Karpen G.H."/>
        </authorList>
    </citation>
    <scope>NUCLEOTIDE SEQUENCE [LARGE SCALE GENOMIC DNA]</scope>
    <source>
        <strain evidence="23">Berkeley</strain>
    </source>
</reference>
<feature type="signal peptide" evidence="18">
    <location>
        <begin position="1"/>
        <end position="23"/>
    </location>
</feature>
<dbReference type="GO" id="GO:0005768">
    <property type="term" value="C:endosome"/>
    <property type="evidence" value="ECO:0007669"/>
    <property type="project" value="UniProtKB-SubCell"/>
</dbReference>
<keyword evidence="5 17" id="KW-0245">EGF-like domain</keyword>
<dbReference type="GeneID" id="39334"/>
<keyword evidence="15" id="KW-0325">Glycoprotein</keyword>
<dbReference type="InterPro" id="IPR001881">
    <property type="entry name" value="EGF-like_Ca-bd_dom"/>
</dbReference>
<evidence type="ECO:0000259" key="19">
    <source>
        <dbReference type="PROSITE" id="PS01180"/>
    </source>
</evidence>
<dbReference type="PROSITE" id="PS01180">
    <property type="entry name" value="CUB"/>
    <property type="match status" value="19"/>
</dbReference>
<feature type="domain" description="CUB" evidence="19">
    <location>
        <begin position="1754"/>
        <end position="1864"/>
    </location>
</feature>
<feature type="domain" description="CUB" evidence="19">
    <location>
        <begin position="2327"/>
        <end position="2443"/>
    </location>
</feature>
<evidence type="ECO:0000256" key="3">
    <source>
        <dbReference type="ARBA" id="ARBA00022448"/>
    </source>
</evidence>
<name>Q9VTP0_DROME</name>
<dbReference type="FunFam" id="2.10.25.10:FF:000260">
    <property type="entry name" value="Notch receptor 4"/>
    <property type="match status" value="1"/>
</dbReference>
<keyword evidence="14 17" id="KW-1015">Disulfide bond</keyword>
<feature type="chain" id="PRO_5004338436" evidence="18">
    <location>
        <begin position="24"/>
        <end position="3613"/>
    </location>
</feature>
<dbReference type="BioGRID-ORCS" id="39334">
    <property type="hits" value="0 hits in 1 CRISPR screen"/>
</dbReference>
<dbReference type="FunFam" id="2.10.25.10:FF:000429">
    <property type="entry name" value="Cubilin"/>
    <property type="match status" value="1"/>
</dbReference>
<dbReference type="InterPro" id="IPR000859">
    <property type="entry name" value="CUB_dom"/>
</dbReference>
<evidence type="ECO:0000259" key="20">
    <source>
        <dbReference type="PROSITE" id="PS50026"/>
    </source>
</evidence>
<dbReference type="SMR" id="Q9VTP0"/>
<dbReference type="PANTHER" id="PTHR46908:SF4">
    <property type="entry name" value="TUMOR NECROSIS FACTOR-INDUCIBLE GENE 6 PROTEIN"/>
    <property type="match status" value="1"/>
</dbReference>
<feature type="domain" description="CUB" evidence="19">
    <location>
        <begin position="3499"/>
        <end position="3612"/>
    </location>
</feature>
<dbReference type="eggNOG" id="KOG4292">
    <property type="taxonomic scope" value="Eukaryota"/>
</dbReference>
<dbReference type="Pfam" id="PF00431">
    <property type="entry name" value="CUB"/>
    <property type="match status" value="16"/>
</dbReference>
<dbReference type="OrthoDB" id="10009301at2759"/>
<dbReference type="PROSITE" id="PS01187">
    <property type="entry name" value="EGF_CA"/>
    <property type="match status" value="1"/>
</dbReference>
<dbReference type="SMART" id="SM00042">
    <property type="entry name" value="CUB"/>
    <property type="match status" value="18"/>
</dbReference>
<feature type="domain" description="EGF-like" evidence="20">
    <location>
        <begin position="377"/>
        <end position="419"/>
    </location>
</feature>
<feature type="domain" description="EGF-like" evidence="20">
    <location>
        <begin position="290"/>
        <end position="329"/>
    </location>
</feature>
<reference evidence="21 23" key="6">
    <citation type="journal article" date="2005" name="PLoS Comput. Biol.">
        <title>Combined evidence annotation of transposable elements in genome sequences.</title>
        <authorList>
            <person name="Quesneville H."/>
            <person name="Bergman C.M."/>
            <person name="Andrieu O."/>
            <person name="Autard D."/>
            <person name="Nouaud D."/>
            <person name="Ashburner M."/>
            <person name="Anxolabehere D."/>
        </authorList>
    </citation>
    <scope>NUCLEOTIDE SEQUENCE [LARGE SCALE GENOMIC DNA]</scope>
    <source>
        <strain evidence="23">Berkeley</strain>
    </source>
</reference>
<dbReference type="Gene3D" id="2.10.25.10">
    <property type="entry name" value="Laminin"/>
    <property type="match status" value="6"/>
</dbReference>
<organism evidence="21 23">
    <name type="scientific">Drosophila melanogaster</name>
    <name type="common">Fruit fly</name>
    <dbReference type="NCBI Taxonomy" id="7227"/>
    <lineage>
        <taxon>Eukaryota</taxon>
        <taxon>Metazoa</taxon>
        <taxon>Ecdysozoa</taxon>
        <taxon>Arthropoda</taxon>
        <taxon>Hexapoda</taxon>
        <taxon>Insecta</taxon>
        <taxon>Pterygota</taxon>
        <taxon>Neoptera</taxon>
        <taxon>Endopterygota</taxon>
        <taxon>Diptera</taxon>
        <taxon>Brachycera</taxon>
        <taxon>Muscomorpha</taxon>
        <taxon>Ephydroidea</taxon>
        <taxon>Drosophilidae</taxon>
        <taxon>Drosophila</taxon>
        <taxon>Sophophora</taxon>
    </lineage>
</organism>
<reference evidence="21 23" key="10">
    <citation type="journal article" date="2015" name="G3 (Bethesda)">
        <title>Gene Model Annotations for Drosophila melanogaster: The Rule-Benders.</title>
        <authorList>
            <consortium name="FlyBase Consortium"/>
            <person name="Crosby M.A."/>
            <person name="Gramates L.S."/>
            <person name="Dos Santos G."/>
            <person name="Matthews B.B."/>
            <person name="St Pierre S.E."/>
            <person name="Zhou P."/>
            <person name="Schroeder A.J."/>
            <person name="Falls K."/>
            <person name="Emmert D.B."/>
            <person name="Russo S.M."/>
            <person name="Gelbart W.M."/>
            <person name="null"/>
        </authorList>
    </citation>
    <scope>NUCLEOTIDE SEQUENCE [LARGE SCALE GENOMIC DNA]</scope>
    <source>
        <strain evidence="23">Berkeley</strain>
    </source>
</reference>
<dbReference type="PaxDb" id="7227-FBpp0304441"/>
<feature type="disulfide bond" evidence="17">
    <location>
        <begin position="224"/>
        <end position="233"/>
    </location>
</feature>
<dbReference type="PROSITE" id="PS00022">
    <property type="entry name" value="EGF_1"/>
    <property type="match status" value="4"/>
</dbReference>
<dbReference type="FunFam" id="2.10.25.10:FF:000379">
    <property type="entry name" value="Cubilin"/>
    <property type="match status" value="1"/>
</dbReference>
<evidence type="ECO:0000256" key="14">
    <source>
        <dbReference type="ARBA" id="ARBA00023157"/>
    </source>
</evidence>
<keyword evidence="6" id="KW-0597">Phosphoprotein</keyword>
<evidence type="ECO:0000256" key="16">
    <source>
        <dbReference type="PROSITE-ProRule" id="PRU00059"/>
    </source>
</evidence>
<dbReference type="InterPro" id="IPR049883">
    <property type="entry name" value="NOTCH1_EGF-like"/>
</dbReference>
<dbReference type="STRING" id="7227.FBpp0304441"/>
<dbReference type="InterPro" id="IPR013032">
    <property type="entry name" value="EGF-like_CS"/>
</dbReference>
<evidence type="ECO:0000256" key="7">
    <source>
        <dbReference type="ARBA" id="ARBA00022723"/>
    </source>
</evidence>
<evidence type="ECO:0000256" key="12">
    <source>
        <dbReference type="ARBA" id="ARBA00022927"/>
    </source>
</evidence>
<dbReference type="Bgee" id="FBgn0259140">
    <property type="expression patterns" value="Expressed in adult abdominal pericardial cell (Drosophila) in dorsal vessel heart and 20 other cell types or tissues"/>
</dbReference>
<dbReference type="SUPFAM" id="SSF57196">
    <property type="entry name" value="EGF/Laminin"/>
    <property type="match status" value="5"/>
</dbReference>
<evidence type="ECO:0000256" key="11">
    <source>
        <dbReference type="ARBA" id="ARBA00022837"/>
    </source>
</evidence>
<dbReference type="FunFam" id="2.10.25.10:FF:000095">
    <property type="entry name" value="Notch, isoform B"/>
    <property type="match status" value="1"/>
</dbReference>
<feature type="domain" description="CUB" evidence="19">
    <location>
        <begin position="857"/>
        <end position="964"/>
    </location>
</feature>
<protein>
    <submittedName>
        <fullName evidence="21">Cubilin 2</fullName>
    </submittedName>
</protein>
<feature type="domain" description="CUB" evidence="19">
    <location>
        <begin position="1066"/>
        <end position="1181"/>
    </location>
</feature>
<reference evidence="21 23" key="7">
    <citation type="journal article" date="2007" name="Science">
        <title>The Release 5.1 annotation of Drosophila melanogaster heterochromatin.</title>
        <authorList>
            <person name="Smith C.D."/>
            <person name="Shu S."/>
            <person name="Mungall C.J."/>
            <person name="Karpen G.H."/>
        </authorList>
    </citation>
    <scope>NUCLEOTIDE SEQUENCE [LARGE SCALE GENOMIC DNA]</scope>
    <source>
        <strain evidence="23">Berkeley</strain>
    </source>
</reference>
<dbReference type="FunFam" id="2.10.25.10:FF:001071">
    <property type="entry name" value="GM24707"/>
    <property type="match status" value="1"/>
</dbReference>
<dbReference type="SMART" id="SM00181">
    <property type="entry name" value="EGF"/>
    <property type="match status" value="8"/>
</dbReference>
<keyword evidence="9" id="KW-0677">Repeat</keyword>
<feature type="domain" description="CUB" evidence="19">
    <location>
        <begin position="1185"/>
        <end position="1294"/>
    </location>
</feature>
<dbReference type="GO" id="GO:0015031">
    <property type="term" value="P:protein transport"/>
    <property type="evidence" value="ECO:0007669"/>
    <property type="project" value="UniProtKB-KW"/>
</dbReference>
<feature type="disulfide bond" evidence="16">
    <location>
        <begin position="3029"/>
        <end position="3056"/>
    </location>
</feature>
<feature type="disulfide bond" evidence="16">
    <location>
        <begin position="3499"/>
        <end position="3526"/>
    </location>
</feature>
<evidence type="ECO:0000256" key="10">
    <source>
        <dbReference type="ARBA" id="ARBA00022753"/>
    </source>
</evidence>
<dbReference type="GO" id="GO:0005886">
    <property type="term" value="C:plasma membrane"/>
    <property type="evidence" value="ECO:0007669"/>
    <property type="project" value="UniProtKB-SubCell"/>
</dbReference>
<dbReference type="FlyBase" id="FBgn0259140">
    <property type="gene designation" value="Cubn2"/>
</dbReference>
<dbReference type="Pfam" id="PF07645">
    <property type="entry name" value="EGF_CA"/>
    <property type="match status" value="2"/>
</dbReference>
<dbReference type="RefSeq" id="NP_729748.3">
    <property type="nucleotide sequence ID" value="NM_168477.3"/>
</dbReference>
<proteinExistence type="predicted"/>
<dbReference type="FunFam" id="2.10.25.10:FF:000340">
    <property type="entry name" value="Terribly reduced optic lobes, isoform AT"/>
    <property type="match status" value="1"/>
</dbReference>
<feature type="domain" description="CUB" evidence="19">
    <location>
        <begin position="3275"/>
        <end position="3392"/>
    </location>
</feature>
<dbReference type="InterPro" id="IPR000152">
    <property type="entry name" value="EGF-type_Asp/Asn_hydroxyl_site"/>
</dbReference>
<dbReference type="Pfam" id="PF12661">
    <property type="entry name" value="hEGF"/>
    <property type="match status" value="1"/>
</dbReference>
<dbReference type="CTD" id="39334"/>
<dbReference type="FunFam" id="2.60.120.290:FF:000013">
    <property type="entry name" value="Membrane frizzled-related protein"/>
    <property type="match status" value="2"/>
</dbReference>
<dbReference type="IntAct" id="Q9VTP0">
    <property type="interactions" value="5"/>
</dbReference>
<dbReference type="OMA" id="REFNECN"/>
<dbReference type="UCSC" id="CG42255-RA">
    <property type="organism name" value="d. melanogaster"/>
</dbReference>
<feature type="domain" description="CUB" evidence="19">
    <location>
        <begin position="2688"/>
        <end position="2758"/>
    </location>
</feature>
<evidence type="ECO:0000313" key="21">
    <source>
        <dbReference type="EMBL" id="AAF50006.4"/>
    </source>
</evidence>
<feature type="domain" description="CUB" evidence="19">
    <location>
        <begin position="1295"/>
        <end position="1409"/>
    </location>
</feature>
<feature type="domain" description="CUB" evidence="19">
    <location>
        <begin position="624"/>
        <end position="739"/>
    </location>
</feature>
<dbReference type="InterPro" id="IPR018097">
    <property type="entry name" value="EGF_Ca-bd_CS"/>
</dbReference>
<evidence type="ECO:0000313" key="23">
    <source>
        <dbReference type="Proteomes" id="UP000000803"/>
    </source>
</evidence>
<sequence length="3613" mass="403510">MLIKSLKCLFLLVFCLQFPHSNTSRDNLEKRAHLVRQSNDNLLLEPAWDRNVSLRLMGESATVTINDVDMMTVLRRRQRIIADRQAARREPLKVDAVRDMFHDVELKMTRIQRRIFSARNSTKRSGLNQRILRRQLQRVERVKGILQTLAGNLARNECLSNPCKNGGTCHDAYKGFQCECPAGWQGDSCEDDVNECFTLAGTDLDGCLNNGQCINTPGSYRCVCRNGFTGTHCRLRHNTCLFGGSRELCGEHGTCIQAANSAGYVCICDQGWTWADANVTSASPSACVRDVDECEPRVNPCHDECINLPGSFRCGACPTGYTGDGRFCRDIDECASEDNGGCSLQPRVTCTNTEGSHRCGRCPAGWTGDGRTCTASDSNSCNNEGICHPLAKCEYVSDMVVCTCPLGSFGHGYGADGCSADSSRLPCDQHPCQNNGTCVQNGRGTTCICQPGYSGVVCNSSDACHPSPCLNGGTCRLLPDAKYQCVCPRGYTGTTCSHQRFFCGVTIRGPSGQLHYPPNTADGDYQADERCPFIIRTNRNMVLNLTFTQFQLEDSADCTADFLQLHDGNSLSSRLIGRFCGSRLPMTNGSVITTQEQVFFWFRSDNQTQGKGFHVIWNSLPFSCGETINLTSTQTGVLRSPGYPGQARPELDCRWQLTAPFGYRLLLRFYDISLGSSEASAGNCSQDSLIVYDSDRQLLRACQSIQPPPVYSSSNSLRLDFHTDAIRSDSSFQMHYEVVPGHPGCGGVYTESRGRISGYMNFEVCLYLIEQPRGTQVKLVIDRVSLVQSLSCHYLKIEIFDGRSTDAPLLRRICGSHEESELEPIISIGNVILVRYEYALSGVRLSKSFDLTYTRVCTGNFNTNSGIISTPNYPGPYFDDMTCTYNLTGPLDTAVRMRITDLSLGTANNENDTSYLDVYLSADQKRHIVKSTDNLILLSHSNRASLVFHGSGGGRGMRLEYNFVPNQCGGFLNEPGRRYVTAVRGTFCQWFIDFPGRKKISIHTLGPTPSISIYDNSTSPGKLVNSYSGSVGDVFDGDLLTINLHTNWPRLEIYSIQFDIVQQDSCGGTFTARFGYIKSPNWPKNYGESQMCEWILRAPFGHRIELVVHNFTLEEEYSSTGCWTDWLEIRNGDSESSPLIGRYCGNEIPSRIPSFGNVLHLKFKSDDSMEEKGFLLSWQQMGAGCGGKLSSSMGTIHSPHLLAGNRGILACDWQIIVAEGSRVSLQLRSNDNRICSGQLTLYDGPTTASNPIVIRCNGTIAKPLQSTGNRVLVRYDVGHDAPDGTDFMLNYQTNCRVRLEGLQGAIETPNFPENYPPGQDCEWDIRAGGRKNHLQLIFSHLSVEKFSSICLNDYVSLVDMLDDQTLSEQHLCTNDGLEPITTVGNRLLLRFKSDSSVELQGFRAEYKRIGCGEHLRESGGRFESPNAPFSVDMDCVWIITASEGNQIRLLLHEVYFEAPQIECRDAESSLSVSAPSGYNSSVVLFRSCHEETQTQTFTSPGNELVIRFVSSSAPSRKYFKASFVQVPASCGGYISASSGVLTTPGFHNHQDSKNVANYTSNIECVWTVEVTNGYGIRPHFEQFNLTDSGNCSVSFVELTKLEPDNKEIFLEKTCGEDSPMIRIVHGRKLRVRFKSQAGTWGRFIMYFERQCGGRLSTGEGYLQSRLDEECSWLVTSPEGSKLSLIINQLECPKCNAVSQNCSEGLQLLNDDDQVLLYQMCRDHPANLIVPANNVRILTHGIRLQAQFSTFENSCGGNITSASGSLSSPNYPDSYPANIECVWSIRTRPGNALEITFEAMDIVRSEHCNDDFLEIRSSVQGPLLALYCDKNLPETPLVVHSELWIKFRSRPGNTAGGFRFRWTYVHNNEINSGINGTIEPPPPLFVSNEDQPFTWRLFTDFKKVFVLQFEEYISGLILFDGYDDNALAVNIPVSPWRFTSSSNVVYLKTVNDALTHFRLKWGVLDSNLVASNLSLTTGGCTKELTLSHHGDIELSSPGYPHGYAPNLNCEWTIRSQFPSHHIYAHSIIVDLEDYPACSADYLSIQSSRDLIKWKNELHACKASQIAPVHGTPYLRLQFRSDVSINGTGFRAKLRTSCGSNMTGIVGTIPQENLFDECAWHIDVRPGRKIDIAINYNNMPPIAVCEAYGLIYDGVDEHASLLEHTRFGNQMGIRRTQFRTSGSHAYIKYHIGRSRINGLCLWNLTYREFNECNGEIQLNQQAPNYTIMSPGYPYLPHPHAECTWLVMAPPGETIAVDFDEQFELSARHCDKENVEFFDGATKLARLLLRTCRKPQNTVRTTGNLLLVHYQSQLNEPTGGFRLNLSLSTCGGQFSASAGFISSENYPHLGGYPKPSVCEYSILLPKNAFIRLNITDLHLPYDANGTSSDRLEIVDYEDRTQKLMVLDGRTKTSILFTLNTNAATIRFVAVQNVNNYRGFKIRYERYVGTCSRDINGASGDIVIPPMPQSVWLRFCRLRISVPKGQRVRLNLLNLSNIRVVKRNDTNRSFMQIGRLESMAHFSFYNDANSLSKIAEFRIDGGYNGSGIIESTDNYMLVVVMTNQLDLSATPLRARYSSSEPTVCPPNIGDQATGSISIQSLLQVPGYHCTIKFVGTDSATLTFKVEEYLFQTAGGPAVVFRDDITNIPVKAMYANVTNSFVSVVTSAGSVTLLNSKNVKLRRFRATYRRHNCGGRLQAAEGVTIESPDLLTTLNDAYGEVECLWTLSNSNGYVLEGNVTLTDRCDREYIVIFSGQSEVGRICRGMAMNSTLLERPFSTILYHSESRLAQQSKFILQAWKSVSSGNAIRIDHRPSPPVTISSKNYLESKQRIWEFVTNDGLSLRLHFLERIFIVSSPNCSTDRLTVERYDQTTEEYIEVTSLCGRQAANDILVPSARMRVIFQTNSNITGDGFSFQVIPSCDSVLLAGAEIQTLASPSWAAFRGRQFNCSYTFYAHDNHQVVVSVRTRGRPWASYACSRSYFEAYRRGDGNGVGEESIGRLCPEFEVKGNGRVRLRYVSPLSRWFEMQYQLIQCGGNYSTSFTLRPPQNEDSSVYAHNTLCEWRITAPPQHAVVIEFKYFDMESSRNCGFDSLTIYRGHVVSEEQRTGLLCGNVTNPETIIVNSNEALIVLTTDSSNSYRGFLASVRFTPNCNEHVALDLEVPRMSVMRQYVVNISESLLCIFQASAPPDYRISLEVRKLQLADDVVCRTCSYLEIHDSKDVEGQNLGRYYGGTNGNEPSNRTKVFSSFSDMSFKLIATTGQAQKNISFELILQMVRTVCGQGEYDLRLNETITLGMQYDNSTRFYEGSIQCLWIIKNKGDVELEFRKLRLKEISQGTGKCTDYLKLSKPYFSRSYCGQHDKSFKIVEEVNESNLQLAFHSDGLEESQGFEVIIRRKSTCNRNYTELSQVIDTSNLTNCTDYIRVPRGYSITLYVMTVLFDSFDNNYFRVIDVQSNKTIFTNSDIQWETKAMITSTNELRLESRQVSSLKFFYFSTSNQFPGGCGGDLAVGGSVGSYLENPSYEGRNSSLCTWKISVPAGGSLRFSFAEFNMGSESNCDLDNVRFYDSVVDDQRLVKAICGSRIPDMFTIAKNNVIIVAKKSQNFDGLGFRMDIIEIG</sequence>
<feature type="domain" description="CUB" evidence="19">
    <location>
        <begin position="2210"/>
        <end position="2325"/>
    </location>
</feature>
<feature type="domain" description="CUB" evidence="19">
    <location>
        <begin position="1530"/>
        <end position="1650"/>
    </location>
</feature>
<reference evidence="21 23" key="2">
    <citation type="journal article" date="2002" name="Genome Biol.">
        <title>Finishing a whole-genome shotgun: release 3 of the Drosophila melanogaster euchromatic genome sequence.</title>
        <authorList>
            <person name="Celniker S.E."/>
            <person name="Wheeler D.A."/>
            <person name="Kronmiller B."/>
            <person name="Carlson J.W."/>
            <person name="Halpern A."/>
            <person name="Patel S."/>
            <person name="Adams M."/>
            <person name="Champe M."/>
            <person name="Dugan S.P."/>
            <person name="Frise E."/>
            <person name="Hodgson A."/>
            <person name="George R.A."/>
            <person name="Hoskins R.A."/>
            <person name="Laverty T."/>
            <person name="Muzny D.M."/>
            <person name="Nelson C.R."/>
            <person name="Pacleb J.M."/>
            <person name="Park S."/>
            <person name="Pfeiffer B.D."/>
            <person name="Richards S."/>
            <person name="Sodergren E.J."/>
            <person name="Svirskas R."/>
            <person name="Tabor P.E."/>
            <person name="Wan K."/>
            <person name="Stapleton M."/>
            <person name="Sutton G.G."/>
            <person name="Venter C."/>
            <person name="Weinstock G."/>
            <person name="Scherer S.E."/>
            <person name="Myers E.W."/>
            <person name="Gibbs R.A."/>
            <person name="Rubin G.M."/>
        </authorList>
    </citation>
    <scope>NUCLEOTIDE SEQUENCE [LARGE SCALE GENOMIC DNA]</scope>
    <source>
        <strain evidence="23">Berkeley</strain>
    </source>
</reference>
<feature type="domain" description="CUB" evidence="19">
    <location>
        <begin position="2799"/>
        <end position="2915"/>
    </location>
</feature>
<accession>Q9VTP0</accession>
<dbReference type="GO" id="GO:0072583">
    <property type="term" value="P:clathrin-dependent endocytosis"/>
    <property type="evidence" value="ECO:0000315"/>
    <property type="project" value="FlyBase"/>
</dbReference>
<feature type="domain" description="EGF-like" evidence="20">
    <location>
        <begin position="236"/>
        <end position="278"/>
    </location>
</feature>
<feature type="domain" description="CUB" evidence="19">
    <location>
        <begin position="745"/>
        <end position="856"/>
    </location>
</feature>
<dbReference type="InterPro" id="IPR052129">
    <property type="entry name" value="Spermadhesin-Link_domain"/>
</dbReference>
<dbReference type="GO" id="GO:0005829">
    <property type="term" value="C:cytosol"/>
    <property type="evidence" value="ECO:0007005"/>
    <property type="project" value="FlyBase"/>
</dbReference>
<dbReference type="AGR" id="FB:FBgn0259140"/>
<dbReference type="GlyGen" id="Q9VTP0">
    <property type="glycosylation" value="2 sites"/>
</dbReference>
<feature type="disulfide bond" evidence="17">
    <location>
        <begin position="249"/>
        <end position="266"/>
    </location>
</feature>
<dbReference type="Gene3D" id="2.60.120.290">
    <property type="entry name" value="Spermadhesin, CUB domain"/>
    <property type="match status" value="19"/>
</dbReference>
<reference evidence="21 23" key="9">
    <citation type="journal article" date="2015" name="G3 (Bethesda)">
        <title>Gene Model Annotations for Drosophila melanogaster: Impact of High-Throughput Data.</title>
        <authorList>
            <consortium name="FlyBase Consortium"/>
            <person name="Matthews B.B."/>
            <person name="Dos Santos G."/>
            <person name="Crosby M.A."/>
            <person name="Emmert D.B."/>
            <person name="St Pierre S.E."/>
            <person name="Gramates L.S."/>
            <person name="Zhou P."/>
            <person name="Schroeder A.J."/>
            <person name="Falls K."/>
            <person name="Strelets V."/>
            <person name="Russo S.M."/>
            <person name="Gelbart W.M."/>
            <person name="null"/>
        </authorList>
    </citation>
    <scope>NUCLEOTIDE SEQUENCE [LARGE SCALE GENOMIC DNA]</scope>
    <source>
        <strain evidence="23">Berkeley</strain>
    </source>
</reference>
<keyword evidence="23" id="KW-1185">Reference proteome</keyword>
<keyword evidence="11" id="KW-0106">Calcium</keyword>
<feature type="domain" description="CUB" evidence="19">
    <location>
        <begin position="1411"/>
        <end position="1526"/>
    </location>
</feature>
<dbReference type="eggNOG" id="KOG3714">
    <property type="taxonomic scope" value="Eukaryota"/>
</dbReference>
<dbReference type="CDD" id="cd00041">
    <property type="entry name" value="CUB"/>
    <property type="match status" value="16"/>
</dbReference>
<dbReference type="InterPro" id="IPR000742">
    <property type="entry name" value="EGF"/>
</dbReference>
<keyword evidence="4" id="KW-1003">Cell membrane</keyword>
<feature type="domain" description="EGF-like" evidence="20">
    <location>
        <begin position="154"/>
        <end position="190"/>
    </location>
</feature>
<comment type="subcellular location">
    <subcellularLocation>
        <location evidence="2">Cell membrane</location>
        <topology evidence="2">Peripheral membrane protein</topology>
    </subcellularLocation>
    <subcellularLocation>
        <location evidence="1">Endosome</location>
    </subcellularLocation>
</comment>
<evidence type="ECO:0000256" key="8">
    <source>
        <dbReference type="ARBA" id="ARBA00022729"/>
    </source>
</evidence>
<evidence type="ECO:0000256" key="6">
    <source>
        <dbReference type="ARBA" id="ARBA00022553"/>
    </source>
</evidence>
<evidence type="ECO:0000256" key="1">
    <source>
        <dbReference type="ARBA" id="ARBA00004177"/>
    </source>
</evidence>
<dbReference type="GO" id="GO:0005509">
    <property type="term" value="F:calcium ion binding"/>
    <property type="evidence" value="ECO:0007669"/>
    <property type="project" value="InterPro"/>
</dbReference>
<dbReference type="SMART" id="SM00179">
    <property type="entry name" value="EGF_CA"/>
    <property type="match status" value="6"/>
</dbReference>
<keyword evidence="7" id="KW-0479">Metal-binding</keyword>
<reference evidence="21 23" key="4">
    <citation type="journal article" date="2002" name="Genome Biol.">
        <title>The transposable elements of the Drosophila melanogaster euchromatin: a genomics perspective.</title>
        <authorList>
            <person name="Kaminker J.S."/>
            <person name="Bergman C.M."/>
            <person name="Kronmiller B."/>
            <person name="Carlson J."/>
            <person name="Svirskas R."/>
            <person name="Patel S."/>
            <person name="Frise E."/>
            <person name="Wheeler D.A."/>
            <person name="Lewis S.E."/>
            <person name="Rubin G.M."/>
            <person name="Ashburner M."/>
            <person name="Celniker S.E."/>
        </authorList>
    </citation>
    <scope>NUCLEOTIDE SEQUENCE [LARGE SCALE GENOMIC DNA]</scope>
    <source>
        <strain evidence="23">Berkeley</strain>
    </source>
</reference>
<keyword evidence="3" id="KW-0813">Transport</keyword>
<feature type="domain" description="CUB" evidence="19">
    <location>
        <begin position="3029"/>
        <end position="3144"/>
    </location>
</feature>
<dbReference type="InParanoid" id="Q9VTP0"/>
<feature type="domain" description="CUB" evidence="19">
    <location>
        <begin position="1979"/>
        <end position="2095"/>
    </location>
</feature>
<dbReference type="InterPro" id="IPR035914">
    <property type="entry name" value="Sperma_CUB_dom_sf"/>
</dbReference>
<feature type="domain" description="CUB" evidence="19">
    <location>
        <begin position="1651"/>
        <end position="1749"/>
    </location>
</feature>
<reference evidence="21 23" key="11">
    <citation type="journal article" date="2015" name="Genome Res.">
        <title>The Release 6 reference sequence of the Drosophila melanogaster genome.</title>
        <authorList>
            <person name="Hoskins R.A."/>
            <person name="Carlson J.W."/>
            <person name="Wan K.H."/>
            <person name="Park S."/>
            <person name="Mendez I."/>
            <person name="Galle S.E."/>
            <person name="Booth B.W."/>
            <person name="Pfeiffer B.D."/>
            <person name="George R.A."/>
            <person name="Svirskas R."/>
            <person name="Krzywinski M."/>
            <person name="Schein J."/>
            <person name="Accardo M.C."/>
            <person name="Damia E."/>
            <person name="Messina G."/>
            <person name="Mendez-Lago M."/>
            <person name="de Pablos B."/>
            <person name="Demakova O.V."/>
            <person name="Andreyeva E.N."/>
            <person name="Boldyreva L.V."/>
            <person name="Marra M."/>
            <person name="Carvalho A.B."/>
            <person name="Dimitri P."/>
            <person name="Villasante A."/>
            <person name="Zhimulev I.F."/>
            <person name="Rubin G.M."/>
            <person name="Karpen G.H."/>
            <person name="Celniker S.E."/>
        </authorList>
    </citation>
    <scope>NUCLEOTIDE SEQUENCE [LARGE SCALE GENOMIC DNA]</scope>
    <source>
        <strain evidence="23">Berkeley</strain>
    </source>
</reference>
<dbReference type="Reactome" id="R-DME-6798695">
    <property type="pathway name" value="Neutrophil degranulation"/>
</dbReference>
<reference evidence="21 23" key="8">
    <citation type="journal article" date="2007" name="Science">
        <title>Sequence finishing and mapping of Drosophila melanogaster heterochromatin.</title>
        <authorList>
            <person name="Hoskins R.A."/>
            <person name="Carlson J.W."/>
            <person name="Kennedy C."/>
            <person name="Acevedo D."/>
            <person name="Evans-Holm M."/>
            <person name="Frise E."/>
            <person name="Wan K.H."/>
            <person name="Park S."/>
            <person name="Mendez-Lago M."/>
            <person name="Rossi F."/>
            <person name="Villasante A."/>
            <person name="Dimitri P."/>
            <person name="Karpen G.H."/>
            <person name="Celniker S.E."/>
        </authorList>
    </citation>
    <scope>NUCLEOTIDE SEQUENCE [LARGE SCALE GENOMIC DNA]</scope>
    <source>
        <strain evidence="23">Berkeley</strain>
    </source>
</reference>
<evidence type="ECO:0000256" key="2">
    <source>
        <dbReference type="ARBA" id="ARBA00004202"/>
    </source>
</evidence>
<dbReference type="HOGENOM" id="CLU_000172_0_0_1"/>
<keyword evidence="13" id="KW-0472">Membrane</keyword>
<dbReference type="PhylomeDB" id="Q9VTP0"/>
<feature type="domain" description="CUB" evidence="19">
    <location>
        <begin position="503"/>
        <end position="620"/>
    </location>
</feature>
<dbReference type="FunFam" id="2.60.120.290:FF:000005">
    <property type="entry name" value="Procollagen C-endopeptidase enhancer 1"/>
    <property type="match status" value="2"/>
</dbReference>
<dbReference type="GO" id="GO:0097017">
    <property type="term" value="P:renal protein absorption"/>
    <property type="evidence" value="ECO:0000315"/>
    <property type="project" value="FlyBase"/>
</dbReference>
<evidence type="ECO:0000256" key="15">
    <source>
        <dbReference type="ARBA" id="ARBA00023180"/>
    </source>
</evidence>
<feature type="disulfide bond" evidence="17">
    <location>
        <begin position="180"/>
        <end position="189"/>
    </location>
</feature>
<dbReference type="Proteomes" id="UP000000803">
    <property type="component" value="Chromosome 3L"/>
</dbReference>
<dbReference type="VEuPathDB" id="VectorBase:FBgn0259140"/>
<reference evidence="21 23" key="3">
    <citation type="journal article" date="2002" name="Genome Biol.">
        <title>Annotation of the Drosophila melanogaster euchromatic genome: a systematic review.</title>
        <authorList>
            <person name="Misra S."/>
            <person name="Crosby M.A."/>
            <person name="Mungall C.J."/>
            <person name="Matthews B.B."/>
            <person name="Campbell K.S."/>
            <person name="Hradecky P."/>
            <person name="Huang Y."/>
            <person name="Kaminker J.S."/>
            <person name="Millburn G.H."/>
            <person name="Prochnik S.E."/>
            <person name="Smith C.D."/>
            <person name="Tupy J.L."/>
            <person name="Whitfied E.J."/>
            <person name="Bayraktaroglu L."/>
            <person name="Berman B.P."/>
            <person name="Bettencourt B.R."/>
            <person name="Celniker S.E."/>
            <person name="de Grey A.D."/>
            <person name="Drysdale R.A."/>
            <person name="Harris N.L."/>
            <person name="Richter J."/>
            <person name="Russo S."/>
            <person name="Schroeder A.J."/>
            <person name="Shu S.Q."/>
            <person name="Stapleton M."/>
            <person name="Yamada C."/>
            <person name="Ashburner M."/>
            <person name="Gelbart W.M."/>
            <person name="Rubin G.M."/>
            <person name="Lewis S.E."/>
        </authorList>
    </citation>
    <scope>GENOME REANNOTATION</scope>
    <source>
        <strain evidence="23">Berkeley</strain>
    </source>
</reference>